<evidence type="ECO:0000256" key="10">
    <source>
        <dbReference type="ARBA" id="ARBA00029885"/>
    </source>
</evidence>
<dbReference type="Pfam" id="PF05652">
    <property type="entry name" value="DcpS"/>
    <property type="match status" value="1"/>
</dbReference>
<accession>A0A1X2GEL5</accession>
<comment type="subcellular location">
    <subcellularLocation>
        <location evidence="2">Cytoplasm</location>
    </subcellularLocation>
    <subcellularLocation>
        <location evidence="1">Nucleus</location>
    </subcellularLocation>
</comment>
<evidence type="ECO:0000256" key="5">
    <source>
        <dbReference type="ARBA" id="ARBA00015636"/>
    </source>
</evidence>
<protein>
    <recommendedName>
        <fullName evidence="5">m7GpppX diphosphatase</fullName>
        <ecNumber evidence="4">3.6.1.59</ecNumber>
    </recommendedName>
    <alternativeName>
        <fullName evidence="11">Decapping scavenger enzyme</fullName>
    </alternativeName>
    <alternativeName>
        <fullName evidence="10">Scavenger mRNA-decapping enzyme DcpS</fullName>
    </alternativeName>
</protein>
<feature type="binding site" evidence="14">
    <location>
        <position position="162"/>
    </location>
    <ligand>
        <name>substrate</name>
    </ligand>
</feature>
<dbReference type="PIRSF" id="PIRSF028973">
    <property type="entry name" value="Scavenger_mRNA_decap_enz"/>
    <property type="match status" value="1"/>
</dbReference>
<dbReference type="PANTHER" id="PTHR12978">
    <property type="entry name" value="HISTIDINE TRIAD HIT PROTEIN MEMBER"/>
    <property type="match status" value="1"/>
</dbReference>
<evidence type="ECO:0000256" key="6">
    <source>
        <dbReference type="ARBA" id="ARBA00022490"/>
    </source>
</evidence>
<keyword evidence="7" id="KW-0597">Phosphoprotein</keyword>
<dbReference type="AlphaFoldDB" id="A0A1X2GEL5"/>
<evidence type="ECO:0000256" key="3">
    <source>
        <dbReference type="ARBA" id="ARBA00010208"/>
    </source>
</evidence>
<keyword evidence="16" id="KW-1185">Reference proteome</keyword>
<feature type="binding site" evidence="14">
    <location>
        <position position="160"/>
    </location>
    <ligand>
        <name>substrate</name>
    </ligand>
</feature>
<dbReference type="Gene3D" id="3.30.428.10">
    <property type="entry name" value="HIT-like"/>
    <property type="match status" value="1"/>
</dbReference>
<dbReference type="Proteomes" id="UP000242146">
    <property type="component" value="Unassembled WGS sequence"/>
</dbReference>
<dbReference type="EC" id="3.6.1.59" evidence="4"/>
<dbReference type="InterPro" id="IPR011145">
    <property type="entry name" value="Scavenger_mRNA_decap_enz_N"/>
</dbReference>
<organism evidence="15 16">
    <name type="scientific">Hesseltinella vesiculosa</name>
    <dbReference type="NCBI Taxonomy" id="101127"/>
    <lineage>
        <taxon>Eukaryota</taxon>
        <taxon>Fungi</taxon>
        <taxon>Fungi incertae sedis</taxon>
        <taxon>Mucoromycota</taxon>
        <taxon>Mucoromycotina</taxon>
        <taxon>Mucoromycetes</taxon>
        <taxon>Mucorales</taxon>
        <taxon>Cunninghamellaceae</taxon>
        <taxon>Hesseltinella</taxon>
    </lineage>
</organism>
<keyword evidence="9" id="KW-0539">Nucleus</keyword>
<dbReference type="GO" id="GO:0000932">
    <property type="term" value="C:P-body"/>
    <property type="evidence" value="ECO:0007669"/>
    <property type="project" value="TreeGrafter"/>
</dbReference>
<comment type="catalytic activity">
    <reaction evidence="12">
        <text>a 5'-end (N(7)-methyl 5'-triphosphoguanosine)-ribonucleoside in mRNA + H2O = N(7)-methyl-GMP + a 5'-end diphospho-ribonucleoside in mRNA + 2 H(+)</text>
        <dbReference type="Rhea" id="RHEA:65388"/>
        <dbReference type="Rhea" id="RHEA-COMP:17165"/>
        <dbReference type="Rhea" id="RHEA-COMP:17167"/>
        <dbReference type="ChEBI" id="CHEBI:15377"/>
        <dbReference type="ChEBI" id="CHEBI:15378"/>
        <dbReference type="ChEBI" id="CHEBI:58285"/>
        <dbReference type="ChEBI" id="CHEBI:156461"/>
        <dbReference type="ChEBI" id="CHEBI:167616"/>
        <dbReference type="EC" id="3.6.1.59"/>
    </reaction>
</comment>
<evidence type="ECO:0000256" key="9">
    <source>
        <dbReference type="ARBA" id="ARBA00023242"/>
    </source>
</evidence>
<evidence type="ECO:0000313" key="16">
    <source>
        <dbReference type="Proteomes" id="UP000242146"/>
    </source>
</evidence>
<keyword evidence="6" id="KW-0963">Cytoplasm</keyword>
<keyword evidence="8" id="KW-0378">Hydrolase</keyword>
<evidence type="ECO:0000256" key="14">
    <source>
        <dbReference type="PIRSR" id="PIRSR028973-2"/>
    </source>
</evidence>
<evidence type="ECO:0000256" key="8">
    <source>
        <dbReference type="ARBA" id="ARBA00022801"/>
    </source>
</evidence>
<proteinExistence type="inferred from homology"/>
<dbReference type="Pfam" id="PF11969">
    <property type="entry name" value="DcpS_C"/>
    <property type="match status" value="1"/>
</dbReference>
<evidence type="ECO:0000256" key="11">
    <source>
        <dbReference type="ARBA" id="ARBA00030609"/>
    </source>
</evidence>
<name>A0A1X2GEL5_9FUNG</name>
<evidence type="ECO:0000313" key="15">
    <source>
        <dbReference type="EMBL" id="ORX52003.1"/>
    </source>
</evidence>
<comment type="caution">
    <text evidence="15">The sequence shown here is derived from an EMBL/GenBank/DDBJ whole genome shotgun (WGS) entry which is preliminary data.</text>
</comment>
<dbReference type="FunFam" id="3.30.428.10:FF:000006">
    <property type="entry name" value="m7GpppX diphosphatase"/>
    <property type="match status" value="1"/>
</dbReference>
<dbReference type="GO" id="GO:0140932">
    <property type="term" value="F:5'-(N(7)-methyl 5'-triphosphoguanosine)-[mRNA] diphosphatase activity"/>
    <property type="evidence" value="ECO:0007669"/>
    <property type="project" value="UniProtKB-EC"/>
</dbReference>
<dbReference type="GO" id="GO:0005634">
    <property type="term" value="C:nucleus"/>
    <property type="evidence" value="ECO:0007669"/>
    <property type="project" value="UniProtKB-SubCell"/>
</dbReference>
<dbReference type="InterPro" id="IPR008594">
    <property type="entry name" value="DcpS/DCS2"/>
</dbReference>
<dbReference type="InterPro" id="IPR019808">
    <property type="entry name" value="Histidine_triad_CS"/>
</dbReference>
<dbReference type="Gene3D" id="3.30.200.40">
    <property type="entry name" value="Scavenger mRNA decapping enzyme, N-terminal domain"/>
    <property type="match status" value="1"/>
</dbReference>
<dbReference type="PANTHER" id="PTHR12978:SF0">
    <property type="entry name" value="M7GPPPX DIPHOSPHATASE"/>
    <property type="match status" value="1"/>
</dbReference>
<dbReference type="PROSITE" id="PS00892">
    <property type="entry name" value="HIT_1"/>
    <property type="match status" value="1"/>
</dbReference>
<sequence>MDSILKNFSYERTLSQDTQRKVVHLLGQVQGKACIVTVEKLFFDESVLPILTNRVDHVEEEVQNNIYGWCLGHLDLKAMDTRIKYVYPATELHIRKHEQQQRCLIVETPRLYEEITKPYIDAIPASRIAWVMNILEGTAEKDRVLFHDKDPQDGFVILPDMKWDGHPSSLYLVAIVMQNGLTSLRQLSGCHVPLLKHIQSTVHALVKEKYQLDPHQIQIFFHYQPSYYHLHLHITALSLQDPPGATVGQAHLLDTVLYHLEHIPGYYQQATLPFVVGDQHPLYQSYQAWLNH</sequence>
<evidence type="ECO:0000256" key="4">
    <source>
        <dbReference type="ARBA" id="ARBA00012520"/>
    </source>
</evidence>
<dbReference type="SUPFAM" id="SSF54197">
    <property type="entry name" value="HIT-like"/>
    <property type="match status" value="1"/>
</dbReference>
<dbReference type="STRING" id="101127.A0A1X2GEL5"/>
<feature type="active site" description="Nucleophile" evidence="13">
    <location>
        <position position="231"/>
    </location>
</feature>
<dbReference type="SUPFAM" id="SSF102860">
    <property type="entry name" value="mRNA decapping enzyme DcpS N-terminal domain"/>
    <property type="match status" value="1"/>
</dbReference>
<dbReference type="GO" id="GO:0000290">
    <property type="term" value="P:deadenylation-dependent decapping of nuclear-transcribed mRNA"/>
    <property type="evidence" value="ECO:0007669"/>
    <property type="project" value="EnsemblFungi"/>
</dbReference>
<gene>
    <name evidence="15" type="ORF">DM01DRAFT_1323904</name>
</gene>
<feature type="binding site" evidence="14">
    <location>
        <begin position="222"/>
        <end position="233"/>
    </location>
    <ligand>
        <name>substrate</name>
    </ligand>
</feature>
<dbReference type="OrthoDB" id="10264956at2759"/>
<evidence type="ECO:0000256" key="12">
    <source>
        <dbReference type="ARBA" id="ARBA00048222"/>
    </source>
</evidence>
<feature type="binding site" evidence="14">
    <location>
        <position position="130"/>
    </location>
    <ligand>
        <name>substrate</name>
    </ligand>
</feature>
<evidence type="ECO:0000256" key="2">
    <source>
        <dbReference type="ARBA" id="ARBA00004496"/>
    </source>
</evidence>
<evidence type="ECO:0000256" key="1">
    <source>
        <dbReference type="ARBA" id="ARBA00004123"/>
    </source>
</evidence>
<evidence type="ECO:0000256" key="7">
    <source>
        <dbReference type="ARBA" id="ARBA00022553"/>
    </source>
</evidence>
<feature type="binding site" evidence="14">
    <location>
        <position position="140"/>
    </location>
    <ligand>
        <name>substrate</name>
    </ligand>
</feature>
<dbReference type="InterPro" id="IPR036265">
    <property type="entry name" value="HIT-like_sf"/>
</dbReference>
<comment type="similarity">
    <text evidence="3">Belongs to the HIT family.</text>
</comment>
<dbReference type="EMBL" id="MCGT01000019">
    <property type="protein sequence ID" value="ORX52003.1"/>
    <property type="molecule type" value="Genomic_DNA"/>
</dbReference>
<dbReference type="GO" id="GO:0000340">
    <property type="term" value="F:RNA 7-methylguanosine cap binding"/>
    <property type="evidence" value="ECO:0007669"/>
    <property type="project" value="EnsemblFungi"/>
</dbReference>
<evidence type="ECO:0000256" key="13">
    <source>
        <dbReference type="PIRSR" id="PIRSR028973-1"/>
    </source>
</evidence>
<reference evidence="15 16" key="1">
    <citation type="submission" date="2016-07" db="EMBL/GenBank/DDBJ databases">
        <title>Pervasive Adenine N6-methylation of Active Genes in Fungi.</title>
        <authorList>
            <consortium name="DOE Joint Genome Institute"/>
            <person name="Mondo S.J."/>
            <person name="Dannebaum R.O."/>
            <person name="Kuo R.C."/>
            <person name="Labutti K."/>
            <person name="Haridas S."/>
            <person name="Kuo A."/>
            <person name="Salamov A."/>
            <person name="Ahrendt S.R."/>
            <person name="Lipzen A."/>
            <person name="Sullivan W."/>
            <person name="Andreopoulos W.B."/>
            <person name="Clum A."/>
            <person name="Lindquist E."/>
            <person name="Daum C."/>
            <person name="Ramamoorthy G.K."/>
            <person name="Gryganskyi A."/>
            <person name="Culley D."/>
            <person name="Magnuson J.K."/>
            <person name="James T.Y."/>
            <person name="O'Malley M.A."/>
            <person name="Stajich J.E."/>
            <person name="Spatafora J.W."/>
            <person name="Visel A."/>
            <person name="Grigoriev I.V."/>
        </authorList>
    </citation>
    <scope>NUCLEOTIDE SEQUENCE [LARGE SCALE GENOMIC DNA]</scope>
    <source>
        <strain evidence="15 16">NRRL 3301</strain>
    </source>
</reference>